<protein>
    <submittedName>
        <fullName evidence="1">Uncharacterized protein</fullName>
    </submittedName>
</protein>
<evidence type="ECO:0000313" key="1">
    <source>
        <dbReference type="EMBL" id="KAK1862267.1"/>
    </source>
</evidence>
<comment type="caution">
    <text evidence="1">The sequence shown here is derived from an EMBL/GenBank/DDBJ whole genome shotgun (WGS) entry which is preliminary data.</text>
</comment>
<reference evidence="1" key="1">
    <citation type="submission" date="2019-11" db="EMBL/GenBank/DDBJ databases">
        <title>Nori genome reveals adaptations in red seaweeds to the harsh intertidal environment.</title>
        <authorList>
            <person name="Wang D."/>
            <person name="Mao Y."/>
        </authorList>
    </citation>
    <scope>NUCLEOTIDE SEQUENCE</scope>
    <source>
        <tissue evidence="1">Gametophyte</tissue>
    </source>
</reference>
<dbReference type="Proteomes" id="UP000798662">
    <property type="component" value="Chromosome 1"/>
</dbReference>
<gene>
    <name evidence="1" type="ORF">I4F81_004841</name>
</gene>
<dbReference type="EMBL" id="CM020618">
    <property type="protein sequence ID" value="KAK1862267.1"/>
    <property type="molecule type" value="Genomic_DNA"/>
</dbReference>
<name>A0ACC3BWK2_PYRYE</name>
<evidence type="ECO:0000313" key="2">
    <source>
        <dbReference type="Proteomes" id="UP000798662"/>
    </source>
</evidence>
<keyword evidence="2" id="KW-1185">Reference proteome</keyword>
<proteinExistence type="predicted"/>
<organism evidence="1 2">
    <name type="scientific">Pyropia yezoensis</name>
    <name type="common">Susabi-nori</name>
    <name type="synonym">Porphyra yezoensis</name>
    <dbReference type="NCBI Taxonomy" id="2788"/>
    <lineage>
        <taxon>Eukaryota</taxon>
        <taxon>Rhodophyta</taxon>
        <taxon>Bangiophyceae</taxon>
        <taxon>Bangiales</taxon>
        <taxon>Bangiaceae</taxon>
        <taxon>Pyropia</taxon>
    </lineage>
</organism>
<accession>A0ACC3BWK2</accession>
<sequence length="476" mass="51882">MLEESYNLPHDQRQIARRFPKPQSLVTSVRREQRRVMAARHWMEVGIDIAGVTYKFYFRDLLRTTLDSLRGTDKIVLVGAALDPGEDGVARRSHTFNSDIFFREQADVTRLHGDAARVLGVQLHADEAVVSWNGANYVYPVRALVINNRDGGGSWETVGLIPHMDKVVGDGKNGRARLAVSDGRNDLLQRCLAVLLRDFIEASENGVTVALRTQGKVFFVPQVVGLVVDQVGERAMLGLMGSMSQFNCSHCLVRRGASCLTGCPTPAERPVVSTLEAQLAAALARESDGRPRTRRELSRTMSALPFAPALGAVRGLGTGSMSLYRIVSFDTLHVWKLGVLRLLAQRLPAMLSAVCGRDSAVHGSVEKTLLVANLRGFELGRLCRASPTAPGDAPEGCDGVPHATADASHDEDEAATERADRGDLDDLDVSLEPRNVLTPAYRRAYGVMKLDDAVLDMFCMAAKLNGLLFGDNVKDP</sequence>